<name>A0A1T4YBG5_9BACT</name>
<dbReference type="STRING" id="48467.SAMN02745166_02825"/>
<dbReference type="Pfam" id="PF00420">
    <property type="entry name" value="Oxidored_q2"/>
    <property type="match status" value="1"/>
</dbReference>
<keyword evidence="10" id="KW-0520">NAD</keyword>
<dbReference type="HAMAP" id="MF_01456">
    <property type="entry name" value="NDH1_NuoK"/>
    <property type="match status" value="1"/>
</dbReference>
<dbReference type="EC" id="7.1.1.-" evidence="10"/>
<evidence type="ECO:0000256" key="3">
    <source>
        <dbReference type="ARBA" id="ARBA00010519"/>
    </source>
</evidence>
<dbReference type="GO" id="GO:0050136">
    <property type="term" value="F:NADH dehydrogenase (quinone) (non-electrogenic) activity"/>
    <property type="evidence" value="ECO:0007669"/>
    <property type="project" value="UniProtKB-UniRule"/>
</dbReference>
<evidence type="ECO:0000313" key="11">
    <source>
        <dbReference type="EMBL" id="SKA98641.1"/>
    </source>
</evidence>
<evidence type="ECO:0000256" key="10">
    <source>
        <dbReference type="HAMAP-Rule" id="MF_01456"/>
    </source>
</evidence>
<dbReference type="GO" id="GO:0048038">
    <property type="term" value="F:quinone binding"/>
    <property type="evidence" value="ECO:0007669"/>
    <property type="project" value="UniProtKB-KW"/>
</dbReference>
<feature type="transmembrane region" description="Helical" evidence="10">
    <location>
        <begin position="6"/>
        <end position="23"/>
    </location>
</feature>
<evidence type="ECO:0000256" key="6">
    <source>
        <dbReference type="ARBA" id="ARBA00022719"/>
    </source>
</evidence>
<dbReference type="Proteomes" id="UP000190774">
    <property type="component" value="Unassembled WGS sequence"/>
</dbReference>
<keyword evidence="10" id="KW-1003">Cell membrane</keyword>
<dbReference type="PANTHER" id="PTHR11434">
    <property type="entry name" value="NADH-UBIQUINONE OXIDOREDUCTASE SUBUNIT ND4L"/>
    <property type="match status" value="1"/>
</dbReference>
<evidence type="ECO:0000313" key="12">
    <source>
        <dbReference type="Proteomes" id="UP000190774"/>
    </source>
</evidence>
<gene>
    <name evidence="10" type="primary">nuoK</name>
    <name evidence="11" type="ORF">SAMN02745166_02825</name>
</gene>
<keyword evidence="6 10" id="KW-0874">Quinone</keyword>
<evidence type="ECO:0000256" key="9">
    <source>
        <dbReference type="ARBA" id="ARBA00023136"/>
    </source>
</evidence>
<organism evidence="11 12">
    <name type="scientific">Prosthecobacter debontii</name>
    <dbReference type="NCBI Taxonomy" id="48467"/>
    <lineage>
        <taxon>Bacteria</taxon>
        <taxon>Pseudomonadati</taxon>
        <taxon>Verrucomicrobiota</taxon>
        <taxon>Verrucomicrobiia</taxon>
        <taxon>Verrucomicrobiales</taxon>
        <taxon>Verrucomicrobiaceae</taxon>
        <taxon>Prosthecobacter</taxon>
    </lineage>
</organism>
<dbReference type="NCBIfam" id="NF004320">
    <property type="entry name" value="PRK05715.1-2"/>
    <property type="match status" value="1"/>
</dbReference>
<evidence type="ECO:0000256" key="5">
    <source>
        <dbReference type="ARBA" id="ARBA00022692"/>
    </source>
</evidence>
<dbReference type="FunFam" id="1.10.287.3510:FF:000001">
    <property type="entry name" value="NADH-quinone oxidoreductase subunit K"/>
    <property type="match status" value="1"/>
</dbReference>
<dbReference type="Gene3D" id="1.10.287.3510">
    <property type="match status" value="1"/>
</dbReference>
<keyword evidence="4 10" id="KW-0813">Transport</keyword>
<comment type="similarity">
    <text evidence="3 10">Belongs to the complex I subunit 4L family.</text>
</comment>
<protein>
    <recommendedName>
        <fullName evidence="10">NADH-quinone oxidoreductase subunit K</fullName>
        <ecNumber evidence="10">7.1.1.-</ecNumber>
    </recommendedName>
    <alternativeName>
        <fullName evidence="10">NADH dehydrogenase I subunit K</fullName>
    </alternativeName>
    <alternativeName>
        <fullName evidence="10">NDH-1 subunit K</fullName>
    </alternativeName>
</protein>
<comment type="catalytic activity">
    <reaction evidence="10">
        <text>a quinone + NADH + 5 H(+)(in) = a quinol + NAD(+) + 4 H(+)(out)</text>
        <dbReference type="Rhea" id="RHEA:57888"/>
        <dbReference type="ChEBI" id="CHEBI:15378"/>
        <dbReference type="ChEBI" id="CHEBI:24646"/>
        <dbReference type="ChEBI" id="CHEBI:57540"/>
        <dbReference type="ChEBI" id="CHEBI:57945"/>
        <dbReference type="ChEBI" id="CHEBI:132124"/>
    </reaction>
</comment>
<evidence type="ECO:0000256" key="2">
    <source>
        <dbReference type="ARBA" id="ARBA00004141"/>
    </source>
</evidence>
<dbReference type="AlphaFoldDB" id="A0A1T4YBG5"/>
<dbReference type="GO" id="GO:0005886">
    <property type="term" value="C:plasma membrane"/>
    <property type="evidence" value="ECO:0007669"/>
    <property type="project" value="UniProtKB-SubCell"/>
</dbReference>
<evidence type="ECO:0000256" key="7">
    <source>
        <dbReference type="ARBA" id="ARBA00022967"/>
    </source>
</evidence>
<comment type="subcellular location">
    <subcellularLocation>
        <location evidence="10">Cell membrane</location>
        <topology evidence="10">Multi-pass membrane protein</topology>
    </subcellularLocation>
    <subcellularLocation>
        <location evidence="2">Membrane</location>
        <topology evidence="2">Multi-pass membrane protein</topology>
    </subcellularLocation>
</comment>
<evidence type="ECO:0000256" key="1">
    <source>
        <dbReference type="ARBA" id="ARBA00002378"/>
    </source>
</evidence>
<comment type="function">
    <text evidence="1 10">NDH-1 shuttles electrons from NADH, via FMN and iron-sulfur (Fe-S) centers, to quinones in the respiratory chain. The immediate electron acceptor for the enzyme in this species is believed to be ubiquinone. Couples the redox reaction to proton translocation (for every two electrons transferred, four hydrogen ions are translocated across the cytoplasmic membrane), and thus conserves the redox energy in a proton gradient.</text>
</comment>
<dbReference type="GO" id="GO:0042773">
    <property type="term" value="P:ATP synthesis coupled electron transport"/>
    <property type="evidence" value="ECO:0007669"/>
    <property type="project" value="InterPro"/>
</dbReference>
<feature type="transmembrane region" description="Helical" evidence="10">
    <location>
        <begin position="30"/>
        <end position="54"/>
    </location>
</feature>
<dbReference type="PANTHER" id="PTHR11434:SF16">
    <property type="entry name" value="NADH-UBIQUINONE OXIDOREDUCTASE CHAIN 4L"/>
    <property type="match status" value="1"/>
</dbReference>
<comment type="subunit">
    <text evidence="10">NDH-1 is composed of 14 different subunits. Subunits NuoA, H, J, K, L, M, N constitute the membrane sector of the complex.</text>
</comment>
<dbReference type="GO" id="GO:0030964">
    <property type="term" value="C:NADH dehydrogenase complex"/>
    <property type="evidence" value="ECO:0007669"/>
    <property type="project" value="TreeGrafter"/>
</dbReference>
<reference evidence="12" key="1">
    <citation type="submission" date="2017-02" db="EMBL/GenBank/DDBJ databases">
        <authorList>
            <person name="Varghese N."/>
            <person name="Submissions S."/>
        </authorList>
    </citation>
    <scope>NUCLEOTIDE SEQUENCE [LARGE SCALE GENOMIC DNA]</scope>
    <source>
        <strain evidence="12">ATCC 700200</strain>
    </source>
</reference>
<dbReference type="EMBL" id="FUYE01000008">
    <property type="protein sequence ID" value="SKA98641.1"/>
    <property type="molecule type" value="Genomic_DNA"/>
</dbReference>
<evidence type="ECO:0000256" key="8">
    <source>
        <dbReference type="ARBA" id="ARBA00022989"/>
    </source>
</evidence>
<keyword evidence="9 10" id="KW-0472">Membrane</keyword>
<dbReference type="InterPro" id="IPR001133">
    <property type="entry name" value="NADH_UbQ_OxRdtase_chain4L/K"/>
</dbReference>
<keyword evidence="7 10" id="KW-1278">Translocase</keyword>
<accession>A0A1T4YBG5</accession>
<evidence type="ECO:0000256" key="4">
    <source>
        <dbReference type="ARBA" id="ARBA00022448"/>
    </source>
</evidence>
<dbReference type="OrthoDB" id="9810120at2"/>
<dbReference type="NCBIfam" id="NF004321">
    <property type="entry name" value="PRK05715.1-3"/>
    <property type="match status" value="1"/>
</dbReference>
<dbReference type="InterPro" id="IPR039428">
    <property type="entry name" value="NUOK/Mnh_C1-like"/>
</dbReference>
<keyword evidence="10" id="KW-0830">Ubiquinone</keyword>
<keyword evidence="12" id="KW-1185">Reference proteome</keyword>
<sequence>MITLNHYLIVSGLLFALGLAGVIARRNILIIYMCLEMMLSAANLTLVAFSRFRLTDGLPDYASQSLVFFTITVAAAEVAVGLAIIVALFRAKQSVETESVTKLQG</sequence>
<feature type="transmembrane region" description="Helical" evidence="10">
    <location>
        <begin position="66"/>
        <end position="89"/>
    </location>
</feature>
<proteinExistence type="inferred from homology"/>
<dbReference type="RefSeq" id="WP_078813992.1">
    <property type="nucleotide sequence ID" value="NZ_FUYE01000008.1"/>
</dbReference>
<keyword evidence="8 10" id="KW-1133">Transmembrane helix</keyword>
<keyword evidence="5 10" id="KW-0812">Transmembrane</keyword>